<dbReference type="EMBL" id="JARO02002822">
    <property type="protein sequence ID" value="KPP71843.1"/>
    <property type="molecule type" value="Genomic_DNA"/>
</dbReference>
<dbReference type="SUPFAM" id="SSF47459">
    <property type="entry name" value="HLH, helix-loop-helix DNA-binding domain"/>
    <property type="match status" value="1"/>
</dbReference>
<keyword evidence="5" id="KW-0805">Transcription regulation</keyword>
<dbReference type="PANTHER" id="PTHR15402:SF2">
    <property type="entry name" value="TRANSCRIPTION FACTOR LIKE 5"/>
    <property type="match status" value="1"/>
</dbReference>
<keyword evidence="3" id="KW-0221">Differentiation</keyword>
<dbReference type="InterPro" id="IPR011598">
    <property type="entry name" value="bHLH_dom"/>
</dbReference>
<dbReference type="STRING" id="113540.ENSSFOP00015007213"/>
<dbReference type="Pfam" id="PF00010">
    <property type="entry name" value="HLH"/>
    <property type="match status" value="1"/>
</dbReference>
<proteinExistence type="predicted"/>
<dbReference type="Gene3D" id="4.10.280.10">
    <property type="entry name" value="Helix-loop-helix DNA-binding domain"/>
    <property type="match status" value="1"/>
</dbReference>
<keyword evidence="8" id="KW-0539">Nucleus</keyword>
<keyword evidence="4" id="KW-0744">Spermatogenesis</keyword>
<evidence type="ECO:0000256" key="7">
    <source>
        <dbReference type="ARBA" id="ARBA00023163"/>
    </source>
</evidence>
<evidence type="ECO:0000256" key="3">
    <source>
        <dbReference type="ARBA" id="ARBA00022782"/>
    </source>
</evidence>
<dbReference type="PROSITE" id="PS50888">
    <property type="entry name" value="BHLH"/>
    <property type="match status" value="1"/>
</dbReference>
<organism evidence="10 11">
    <name type="scientific">Scleropages formosus</name>
    <name type="common">Asian bonytongue</name>
    <name type="synonym">Osteoglossum formosum</name>
    <dbReference type="NCBI Taxonomy" id="113540"/>
    <lineage>
        <taxon>Eukaryota</taxon>
        <taxon>Metazoa</taxon>
        <taxon>Chordata</taxon>
        <taxon>Craniata</taxon>
        <taxon>Vertebrata</taxon>
        <taxon>Euteleostomi</taxon>
        <taxon>Actinopterygii</taxon>
        <taxon>Neopterygii</taxon>
        <taxon>Teleostei</taxon>
        <taxon>Osteoglossocephala</taxon>
        <taxon>Osteoglossomorpha</taxon>
        <taxon>Osteoglossiformes</taxon>
        <taxon>Osteoglossidae</taxon>
        <taxon>Scleropages</taxon>
    </lineage>
</organism>
<evidence type="ECO:0000256" key="1">
    <source>
        <dbReference type="ARBA" id="ARBA00004123"/>
    </source>
</evidence>
<keyword evidence="6" id="KW-0238">DNA-binding</keyword>
<dbReference type="GO" id="GO:0000981">
    <property type="term" value="F:DNA-binding transcription factor activity, RNA polymerase II-specific"/>
    <property type="evidence" value="ECO:0007669"/>
    <property type="project" value="TreeGrafter"/>
</dbReference>
<evidence type="ECO:0000313" key="11">
    <source>
        <dbReference type="Proteomes" id="UP000034805"/>
    </source>
</evidence>
<dbReference type="Proteomes" id="UP000034805">
    <property type="component" value="Unassembled WGS sequence"/>
</dbReference>
<comment type="subcellular location">
    <subcellularLocation>
        <location evidence="1">Nucleus</location>
    </subcellularLocation>
</comment>
<evidence type="ECO:0000256" key="8">
    <source>
        <dbReference type="ARBA" id="ARBA00023242"/>
    </source>
</evidence>
<sequence>RRIRTCCDELNTLVPFCNIETDKATTLHWTTAFLKYIRETRGDSLKQEFQDTFYGKMGPGIKVGHPFNPTPMYGEGACQSCGPPGDQI</sequence>
<evidence type="ECO:0000313" key="10">
    <source>
        <dbReference type="EMBL" id="KPP71843.1"/>
    </source>
</evidence>
<dbReference type="GO" id="GO:0000978">
    <property type="term" value="F:RNA polymerase II cis-regulatory region sequence-specific DNA binding"/>
    <property type="evidence" value="ECO:0007669"/>
    <property type="project" value="TreeGrafter"/>
</dbReference>
<evidence type="ECO:0000259" key="9">
    <source>
        <dbReference type="PROSITE" id="PS50888"/>
    </source>
</evidence>
<gene>
    <name evidence="10" type="ORF">Z043_109204</name>
</gene>
<keyword evidence="7" id="KW-0804">Transcription</keyword>
<dbReference type="AlphaFoldDB" id="A0A0P7X4X4"/>
<evidence type="ECO:0000256" key="6">
    <source>
        <dbReference type="ARBA" id="ARBA00023125"/>
    </source>
</evidence>
<dbReference type="GO" id="GO:0046983">
    <property type="term" value="F:protein dimerization activity"/>
    <property type="evidence" value="ECO:0007669"/>
    <property type="project" value="InterPro"/>
</dbReference>
<feature type="domain" description="BHLH" evidence="9">
    <location>
        <begin position="1"/>
        <end position="37"/>
    </location>
</feature>
<dbReference type="GO" id="GO:0005634">
    <property type="term" value="C:nucleus"/>
    <property type="evidence" value="ECO:0007669"/>
    <property type="project" value="UniProtKB-SubCell"/>
</dbReference>
<dbReference type="InterPro" id="IPR039583">
    <property type="entry name" value="TCFL5/SOLH1/2"/>
</dbReference>
<keyword evidence="2" id="KW-0217">Developmental protein</keyword>
<dbReference type="InterPro" id="IPR036638">
    <property type="entry name" value="HLH_DNA-bd_sf"/>
</dbReference>
<evidence type="ECO:0000256" key="4">
    <source>
        <dbReference type="ARBA" id="ARBA00022871"/>
    </source>
</evidence>
<reference evidence="10 11" key="1">
    <citation type="submission" date="2015-08" db="EMBL/GenBank/DDBJ databases">
        <title>The genome of the Asian arowana (Scleropages formosus).</title>
        <authorList>
            <person name="Tan M.H."/>
            <person name="Gan H.M."/>
            <person name="Croft L.J."/>
            <person name="Austin C.M."/>
        </authorList>
    </citation>
    <scope>NUCLEOTIDE SEQUENCE [LARGE SCALE GENOMIC DNA]</scope>
    <source>
        <strain evidence="10">Aro1</strain>
    </source>
</reference>
<comment type="caution">
    <text evidence="10">The sequence shown here is derived from an EMBL/GenBank/DDBJ whole genome shotgun (WGS) entry which is preliminary data.</text>
</comment>
<dbReference type="GO" id="GO:0030154">
    <property type="term" value="P:cell differentiation"/>
    <property type="evidence" value="ECO:0007669"/>
    <property type="project" value="UniProtKB-KW"/>
</dbReference>
<dbReference type="PANTHER" id="PTHR15402">
    <property type="entry name" value="TRANSCRIPTION FACTOR-LIKE 5 PROTEIN"/>
    <property type="match status" value="1"/>
</dbReference>
<name>A0A0P7X4X4_SCLFO</name>
<protein>
    <recommendedName>
        <fullName evidence="9">BHLH domain-containing protein</fullName>
    </recommendedName>
</protein>
<accession>A0A0P7X4X4</accession>
<evidence type="ECO:0000256" key="5">
    <source>
        <dbReference type="ARBA" id="ARBA00023015"/>
    </source>
</evidence>
<evidence type="ECO:0000256" key="2">
    <source>
        <dbReference type="ARBA" id="ARBA00022473"/>
    </source>
</evidence>
<dbReference type="GO" id="GO:0007283">
    <property type="term" value="P:spermatogenesis"/>
    <property type="evidence" value="ECO:0007669"/>
    <property type="project" value="UniProtKB-KW"/>
</dbReference>
<feature type="non-terminal residue" evidence="10">
    <location>
        <position position="1"/>
    </location>
</feature>